<accession>A0ABQ8K370</accession>
<dbReference type="RefSeq" id="XP_047774238.1">
    <property type="nucleotide sequence ID" value="XM_047927992.1"/>
</dbReference>
<protein>
    <submittedName>
        <fullName evidence="3">NUDIX hydrolase domain-like protein</fullName>
    </submittedName>
</protein>
<dbReference type="PROSITE" id="PS00893">
    <property type="entry name" value="NUDIX_BOX"/>
    <property type="match status" value="1"/>
</dbReference>
<dbReference type="EMBL" id="JADCUA010000028">
    <property type="protein sequence ID" value="KAH9830991.1"/>
    <property type="molecule type" value="Genomic_DNA"/>
</dbReference>
<sequence length="232" mass="25947">MPQSPKILSKEDLPTNEAKWVALKKLYWSDQEGKQRTWECAERTTRGSSGIDAVAILAVLRSETNAFQPSTVIIEQYRPPVDKYVIGKHTYTLSAARSHRTLVIVQNCLQVARDGLIDEGETAEQAAIRELQEETGFKATKVLDSSPLQVCDPGMTTANMKLVAVDVPFPDKLEQSAQKLEPGEYITARIVELAKLSDELKEYEKKGFVVDARLSHFAIGIEMAERLRQSKL</sequence>
<dbReference type="CDD" id="cd18888">
    <property type="entry name" value="NUDIX_ADPRase_Nudt5"/>
    <property type="match status" value="1"/>
</dbReference>
<dbReference type="Proteomes" id="UP000814176">
    <property type="component" value="Unassembled WGS sequence"/>
</dbReference>
<name>A0ABQ8K370_9APHY</name>
<evidence type="ECO:0000256" key="1">
    <source>
        <dbReference type="ARBA" id="ARBA00022801"/>
    </source>
</evidence>
<dbReference type="PANTHER" id="PTHR11839:SF1">
    <property type="entry name" value="ADP-SUGAR PYROPHOSPHATASE"/>
    <property type="match status" value="1"/>
</dbReference>
<comment type="caution">
    <text evidence="3">The sequence shown here is derived from an EMBL/GenBank/DDBJ whole genome shotgun (WGS) entry which is preliminary data.</text>
</comment>
<keyword evidence="4" id="KW-1185">Reference proteome</keyword>
<dbReference type="Gene3D" id="3.90.79.10">
    <property type="entry name" value="Nucleoside Triphosphate Pyrophosphohydrolase"/>
    <property type="match status" value="1"/>
</dbReference>
<dbReference type="PROSITE" id="PS51462">
    <property type="entry name" value="NUDIX"/>
    <property type="match status" value="1"/>
</dbReference>
<keyword evidence="1" id="KW-0378">Hydrolase</keyword>
<dbReference type="Pfam" id="PF00293">
    <property type="entry name" value="NUDIX"/>
    <property type="match status" value="1"/>
</dbReference>
<dbReference type="InterPro" id="IPR020084">
    <property type="entry name" value="NUDIX_hydrolase_CS"/>
</dbReference>
<proteinExistence type="predicted"/>
<dbReference type="SUPFAM" id="SSF55811">
    <property type="entry name" value="Nudix"/>
    <property type="match status" value="1"/>
</dbReference>
<evidence type="ECO:0000313" key="4">
    <source>
        <dbReference type="Proteomes" id="UP000814176"/>
    </source>
</evidence>
<dbReference type="InterPro" id="IPR015797">
    <property type="entry name" value="NUDIX_hydrolase-like_dom_sf"/>
</dbReference>
<organism evidence="3 4">
    <name type="scientific">Rhodofomes roseus</name>
    <dbReference type="NCBI Taxonomy" id="34475"/>
    <lineage>
        <taxon>Eukaryota</taxon>
        <taxon>Fungi</taxon>
        <taxon>Dikarya</taxon>
        <taxon>Basidiomycota</taxon>
        <taxon>Agaricomycotina</taxon>
        <taxon>Agaricomycetes</taxon>
        <taxon>Polyporales</taxon>
        <taxon>Rhodofomes</taxon>
    </lineage>
</organism>
<evidence type="ECO:0000313" key="3">
    <source>
        <dbReference type="EMBL" id="KAH9830991.1"/>
    </source>
</evidence>
<gene>
    <name evidence="3" type="ORF">C8Q71DRAFT_862125</name>
</gene>
<dbReference type="InterPro" id="IPR000086">
    <property type="entry name" value="NUDIX_hydrolase_dom"/>
</dbReference>
<feature type="domain" description="Nudix hydrolase" evidence="2">
    <location>
        <begin position="76"/>
        <end position="214"/>
    </location>
</feature>
<reference evidence="3 4" key="1">
    <citation type="journal article" date="2021" name="Environ. Microbiol.">
        <title>Gene family expansions and transcriptome signatures uncover fungal adaptations to wood decay.</title>
        <authorList>
            <person name="Hage H."/>
            <person name="Miyauchi S."/>
            <person name="Viragh M."/>
            <person name="Drula E."/>
            <person name="Min B."/>
            <person name="Chaduli D."/>
            <person name="Navarro D."/>
            <person name="Favel A."/>
            <person name="Norest M."/>
            <person name="Lesage-Meessen L."/>
            <person name="Balint B."/>
            <person name="Merenyi Z."/>
            <person name="de Eugenio L."/>
            <person name="Morin E."/>
            <person name="Martinez A.T."/>
            <person name="Baldrian P."/>
            <person name="Stursova M."/>
            <person name="Martinez M.J."/>
            <person name="Novotny C."/>
            <person name="Magnuson J.K."/>
            <person name="Spatafora J.W."/>
            <person name="Maurice S."/>
            <person name="Pangilinan J."/>
            <person name="Andreopoulos W."/>
            <person name="LaButti K."/>
            <person name="Hundley H."/>
            <person name="Na H."/>
            <person name="Kuo A."/>
            <person name="Barry K."/>
            <person name="Lipzen A."/>
            <person name="Henrissat B."/>
            <person name="Riley R."/>
            <person name="Ahrendt S."/>
            <person name="Nagy L.G."/>
            <person name="Grigoriev I.V."/>
            <person name="Martin F."/>
            <person name="Rosso M.N."/>
        </authorList>
    </citation>
    <scope>NUCLEOTIDE SEQUENCE [LARGE SCALE GENOMIC DNA]</scope>
    <source>
        <strain evidence="3 4">CIRM-BRFM 1785</strain>
    </source>
</reference>
<dbReference type="PANTHER" id="PTHR11839">
    <property type="entry name" value="UDP/ADP-SUGAR PYROPHOSPHATASE"/>
    <property type="match status" value="1"/>
</dbReference>
<evidence type="ECO:0000259" key="2">
    <source>
        <dbReference type="PROSITE" id="PS51462"/>
    </source>
</evidence>
<dbReference type="GeneID" id="72008724"/>